<keyword evidence="2" id="KW-1185">Reference proteome</keyword>
<dbReference type="EMBL" id="BOOZ01000046">
    <property type="protein sequence ID" value="GIJ12164.1"/>
    <property type="molecule type" value="Genomic_DNA"/>
</dbReference>
<evidence type="ECO:0000313" key="1">
    <source>
        <dbReference type="EMBL" id="GIJ12164.1"/>
    </source>
</evidence>
<name>A0ABQ4I2P9_9ACTN</name>
<sequence length="127" mass="14049">MLTMTSRPAAMYARRRRPVRWWAMRLGVSSAAGAVPETGGGTSTEYLWGYAIRRDWPGGEHDLFGFTAVKDTAQRNLARDKSYWHHGPVRPAAVSIVPATAADVNQHPVDGCRNSWCPNQPGRGESR</sequence>
<protein>
    <submittedName>
        <fullName evidence="1">Uncharacterized protein</fullName>
    </submittedName>
</protein>
<dbReference type="Proteomes" id="UP000647017">
    <property type="component" value="Unassembled WGS sequence"/>
</dbReference>
<proteinExistence type="predicted"/>
<organism evidence="1 2">
    <name type="scientific">Micromonospora andamanensis</name>
    <dbReference type="NCBI Taxonomy" id="1287068"/>
    <lineage>
        <taxon>Bacteria</taxon>
        <taxon>Bacillati</taxon>
        <taxon>Actinomycetota</taxon>
        <taxon>Actinomycetes</taxon>
        <taxon>Micromonosporales</taxon>
        <taxon>Micromonosporaceae</taxon>
        <taxon>Micromonospora</taxon>
    </lineage>
</organism>
<evidence type="ECO:0000313" key="2">
    <source>
        <dbReference type="Proteomes" id="UP000647017"/>
    </source>
</evidence>
<gene>
    <name evidence="1" type="ORF">Van01_53780</name>
</gene>
<comment type="caution">
    <text evidence="1">The sequence shown here is derived from an EMBL/GenBank/DDBJ whole genome shotgun (WGS) entry which is preliminary data.</text>
</comment>
<accession>A0ABQ4I2P9</accession>
<reference evidence="1 2" key="1">
    <citation type="submission" date="2021-01" db="EMBL/GenBank/DDBJ databases">
        <title>Whole genome shotgun sequence of Verrucosispora andamanensis NBRC 109075.</title>
        <authorList>
            <person name="Komaki H."/>
            <person name="Tamura T."/>
        </authorList>
    </citation>
    <scope>NUCLEOTIDE SEQUENCE [LARGE SCALE GENOMIC DNA]</scope>
    <source>
        <strain evidence="1 2">NBRC 109075</strain>
    </source>
</reference>